<feature type="compositionally biased region" description="Acidic residues" evidence="1">
    <location>
        <begin position="53"/>
        <end position="64"/>
    </location>
</feature>
<reference evidence="2 3" key="1">
    <citation type="submission" date="2023-03" db="EMBL/GenBank/DDBJ databases">
        <title>WGS of Gossypium arboreum.</title>
        <authorList>
            <person name="Yu D."/>
        </authorList>
    </citation>
    <scope>NUCLEOTIDE SEQUENCE [LARGE SCALE GENOMIC DNA]</scope>
    <source>
        <tissue evidence="2">Leaf</tissue>
    </source>
</reference>
<organism evidence="2 3">
    <name type="scientific">Gossypium arboreum</name>
    <name type="common">Tree cotton</name>
    <name type="synonym">Gossypium nanking</name>
    <dbReference type="NCBI Taxonomy" id="29729"/>
    <lineage>
        <taxon>Eukaryota</taxon>
        <taxon>Viridiplantae</taxon>
        <taxon>Streptophyta</taxon>
        <taxon>Embryophyta</taxon>
        <taxon>Tracheophyta</taxon>
        <taxon>Spermatophyta</taxon>
        <taxon>Magnoliopsida</taxon>
        <taxon>eudicotyledons</taxon>
        <taxon>Gunneridae</taxon>
        <taxon>Pentapetalae</taxon>
        <taxon>rosids</taxon>
        <taxon>malvids</taxon>
        <taxon>Malvales</taxon>
        <taxon>Malvaceae</taxon>
        <taxon>Malvoideae</taxon>
        <taxon>Gossypium</taxon>
    </lineage>
</organism>
<feature type="region of interest" description="Disordered" evidence="1">
    <location>
        <begin position="225"/>
        <end position="249"/>
    </location>
</feature>
<proteinExistence type="predicted"/>
<dbReference type="PANTHER" id="PTHR31973:SF199">
    <property type="entry name" value="SWIM-TYPE DOMAIN-CONTAINING PROTEIN"/>
    <property type="match status" value="1"/>
</dbReference>
<keyword evidence="3" id="KW-1185">Reference proteome</keyword>
<feature type="region of interest" description="Disordered" evidence="1">
    <location>
        <begin position="1"/>
        <end position="78"/>
    </location>
</feature>
<sequence length="249" mass="28559">MVRFDVEQNTLGGDFGEKASNSDDSSYKAYESDASYSNSFKSDRDKGLKDDFDSNSDEDLNNDLDFDKDKNENYHLSNPQDDMRNPILIKGLVFPGLDGYWLKGYYGGHLLITIGVDANDCIYPMAFTAVESEKKNHGFGSLSYYIGAWRSTTLIIYASSLTNESMWPVYVGNEKYEVNYGLGNKHVVDFLNSSYSCRKWYLIGIPCLMQWEHVRDMKLILPPMIRRPPGRPKQTKRKEVDEARKMDQN</sequence>
<accession>A0ABR0PJV6</accession>
<evidence type="ECO:0000313" key="3">
    <source>
        <dbReference type="Proteomes" id="UP001358586"/>
    </source>
</evidence>
<evidence type="ECO:0000256" key="1">
    <source>
        <dbReference type="SAM" id="MobiDB-lite"/>
    </source>
</evidence>
<dbReference type="Proteomes" id="UP001358586">
    <property type="component" value="Chromosome 6"/>
</dbReference>
<evidence type="ECO:0000313" key="2">
    <source>
        <dbReference type="EMBL" id="KAK5824705.1"/>
    </source>
</evidence>
<comment type="caution">
    <text evidence="2">The sequence shown here is derived from an EMBL/GenBank/DDBJ whole genome shotgun (WGS) entry which is preliminary data.</text>
</comment>
<feature type="compositionally biased region" description="Basic and acidic residues" evidence="1">
    <location>
        <begin position="41"/>
        <end position="52"/>
    </location>
</feature>
<name>A0ABR0PJV6_GOSAR</name>
<dbReference type="PANTHER" id="PTHR31973">
    <property type="entry name" value="POLYPROTEIN, PUTATIVE-RELATED"/>
    <property type="match status" value="1"/>
</dbReference>
<feature type="compositionally biased region" description="Basic and acidic residues" evidence="1">
    <location>
        <begin position="237"/>
        <end position="249"/>
    </location>
</feature>
<protein>
    <submittedName>
        <fullName evidence="2">Uncharacterized protein</fullName>
    </submittedName>
</protein>
<gene>
    <name evidence="2" type="ORF">PVK06_019486</name>
</gene>
<dbReference type="EMBL" id="JARKNE010000006">
    <property type="protein sequence ID" value="KAK5824705.1"/>
    <property type="molecule type" value="Genomic_DNA"/>
</dbReference>